<accession>A0A1H3DM49</accession>
<protein>
    <recommendedName>
        <fullName evidence="5">Ig-like domain (Group 2)</fullName>
    </recommendedName>
</protein>
<evidence type="ECO:0000313" key="3">
    <source>
        <dbReference type="EMBL" id="SDX67593.1"/>
    </source>
</evidence>
<evidence type="ECO:0000256" key="2">
    <source>
        <dbReference type="SAM" id="Phobius"/>
    </source>
</evidence>
<feature type="region of interest" description="Disordered" evidence="1">
    <location>
        <begin position="246"/>
        <end position="276"/>
    </location>
</feature>
<feature type="transmembrane region" description="Helical" evidence="2">
    <location>
        <begin position="1023"/>
        <end position="1045"/>
    </location>
</feature>
<dbReference type="Proteomes" id="UP000199652">
    <property type="component" value="Unassembled WGS sequence"/>
</dbReference>
<evidence type="ECO:0000256" key="1">
    <source>
        <dbReference type="SAM" id="MobiDB-lite"/>
    </source>
</evidence>
<dbReference type="OrthoDB" id="411361at2"/>
<gene>
    <name evidence="3" type="ORF">SAMN04488579_10563</name>
</gene>
<organism evidence="3 4">
    <name type="scientific">Eubacterium barkeri</name>
    <name type="common">Clostridium barkeri</name>
    <dbReference type="NCBI Taxonomy" id="1528"/>
    <lineage>
        <taxon>Bacteria</taxon>
        <taxon>Bacillati</taxon>
        <taxon>Bacillota</taxon>
        <taxon>Clostridia</taxon>
        <taxon>Eubacteriales</taxon>
        <taxon>Eubacteriaceae</taxon>
        <taxon>Eubacterium</taxon>
    </lineage>
</organism>
<dbReference type="SUPFAM" id="SSF48239">
    <property type="entry name" value="Terpenoid cyclases/Protein prenyltransferases"/>
    <property type="match status" value="1"/>
</dbReference>
<dbReference type="Gene3D" id="1.50.10.20">
    <property type="match status" value="1"/>
</dbReference>
<dbReference type="STRING" id="1528.SAMN04488579_10563"/>
<name>A0A1H3DM49_EUBBA</name>
<sequence>MEDVQWGGKKGILQRSTRVLCLLLVGILLVSSGIAGVLASSASSGGTAIITVERQSLGQGFYLEPTSVGFEAGEDGTAIVEKALENKGEVLLGGSGIQSISGADTGSVTIPEAIQALTTATLPTTGNMAAASSLGSGAYTPGGHWALTLNGKSLESLWEYSPMDGDILRIRYSLFDDEKDLALSKNAGDVDRILELVAQTDRSIANNDTACTAALAALSKTDLSGKEARAIFGTLEDALFAGEAMEPTVAQPTVGPTSEPEDKAEETEKKEAESNAALQAELSAQAKSLRESAGTNDIERMINTSAAAILSGFEQSPPVVGTTGGEWSIIVLARSGLGNQNLYNTYYNNVCQTLIDKKGVLHKVKYTEYSRVILGLTAIGKDVTNVAGYNLLSYLSDFNNVKKQGINGPIWALIALDSHAYKIPDNPEAKTQNTRQAMIDYILDREVDGGGWTLNGTKADPDMTAMALYALEPYQDQPAVKAACDRAFNVLSQVQVAQGDDAGGYATFGTNNSESTAQVIMALSAYGIDPEVDSRFIKNGVSTVDALSQYYLADSPYGAGFMHIKPGGGDNGGAAAGVRDAMATDQGMEALISHQRVSENKTQIFDMTDIDIEPAVVMGMYLNAEEGVFASDKESKVKLTASIDSTGIPDISAVTWSVENHTSEKTAEVDAEGNVIVHASTLSAAELAAVGMAEDASRATVTASVTVDHTRTLTATYEIYQGLTPSGIQERIQNLPSPGAFKAADRDAVVFASRAIAQLTPAEAAYLDKTLLTTAEKQKLAYCQMAVKNINQRVIQTYSDVDGSRVYPKTFTIYSDLPWYVALSVENPDEETVKKIESTLGNRENLLQANGITLTNTLADDPTTAYHPVDPIKIQMEVPETSKSMLAGVKVNGYTIGDEVVAKATNMTISVDRRYVTFEMTDTGIFGYVSENKAMVTPGGSGGSSIGTGSSASSDAGASGSFISTSKSTKTTGTSGKIVDHGLTLGQSGIGMVDITGTGKLKTGTDTLTSFWYELGQKVKAGAAPFAIGLGTMAVLYSIGLLIAIEVRHRKKLKM</sequence>
<keyword evidence="2" id="KW-1133">Transmembrane helix</keyword>
<keyword evidence="2" id="KW-0812">Transmembrane</keyword>
<proteinExistence type="predicted"/>
<dbReference type="RefSeq" id="WP_090243935.1">
    <property type="nucleotide sequence ID" value="NZ_FNOU01000005.1"/>
</dbReference>
<keyword evidence="2" id="KW-0472">Membrane</keyword>
<evidence type="ECO:0008006" key="5">
    <source>
        <dbReference type="Google" id="ProtNLM"/>
    </source>
</evidence>
<dbReference type="InterPro" id="IPR008930">
    <property type="entry name" value="Terpenoid_cyclase/PrenylTrfase"/>
</dbReference>
<dbReference type="AlphaFoldDB" id="A0A1H3DM49"/>
<evidence type="ECO:0000313" key="4">
    <source>
        <dbReference type="Proteomes" id="UP000199652"/>
    </source>
</evidence>
<keyword evidence="4" id="KW-1185">Reference proteome</keyword>
<dbReference type="EMBL" id="FNOU01000005">
    <property type="protein sequence ID" value="SDX67593.1"/>
    <property type="molecule type" value="Genomic_DNA"/>
</dbReference>
<reference evidence="4" key="1">
    <citation type="submission" date="2016-10" db="EMBL/GenBank/DDBJ databases">
        <authorList>
            <person name="Varghese N."/>
            <person name="Submissions S."/>
        </authorList>
    </citation>
    <scope>NUCLEOTIDE SEQUENCE [LARGE SCALE GENOMIC DNA]</scope>
    <source>
        <strain evidence="4">VPI 5359</strain>
    </source>
</reference>